<sequence>MDLRKQLTDRDWVALAKQEYQPLEVGQDIVIGHHCLGQVLQHYYAADGMQLFVVGQNPHPKQVVILFKGSSGLRKGNLTTFDQEWLTTNLPILEAMLIQKRTIPSQLKTAVRTLNQLCHQYQDAKLYLVGHSLGAINLQFALAHCRFIGQIRAAYLYEGTNLYPLLSRKEKHHVRKFRHKVNNYVDIYDPVTLGYVNCHDLIGKLRLVASSPMPPIHQHMWGGYHFDINGKVQLRQPDQEVKAVVRHQQELIKITRSLGQRSPLLNPTLRVSNLKQSSLTKNKRFSGK</sequence>
<proteinExistence type="predicted"/>
<evidence type="ECO:0008006" key="3">
    <source>
        <dbReference type="Google" id="ProtNLM"/>
    </source>
</evidence>
<dbReference type="Proteomes" id="UP000776629">
    <property type="component" value="Unassembled WGS sequence"/>
</dbReference>
<accession>A0ABS2ENQ1</accession>
<reference evidence="1 2" key="1">
    <citation type="journal article" date="2021" name="Sci. Rep.">
        <title>The distribution of antibiotic resistance genes in chicken gut microbiota commensals.</title>
        <authorList>
            <person name="Juricova H."/>
            <person name="Matiasovicova J."/>
            <person name="Kubasova T."/>
            <person name="Cejkova D."/>
            <person name="Rychlik I."/>
        </authorList>
    </citation>
    <scope>NUCLEOTIDE SEQUENCE [LARGE SCALE GENOMIC DNA]</scope>
    <source>
        <strain evidence="1 2">An810</strain>
    </source>
</reference>
<dbReference type="SUPFAM" id="SSF53474">
    <property type="entry name" value="alpha/beta-Hydrolases"/>
    <property type="match status" value="1"/>
</dbReference>
<comment type="caution">
    <text evidence="1">The sequence shown here is derived from an EMBL/GenBank/DDBJ whole genome shotgun (WGS) entry which is preliminary data.</text>
</comment>
<protein>
    <recommendedName>
        <fullName evidence="3">DUF2974 domain-containing protein</fullName>
    </recommendedName>
</protein>
<keyword evidence="2" id="KW-1185">Reference proteome</keyword>
<name>A0ABS2ENQ1_9LACO</name>
<dbReference type="InterPro" id="IPR029058">
    <property type="entry name" value="AB_hydrolase_fold"/>
</dbReference>
<dbReference type="RefSeq" id="WP_204776256.1">
    <property type="nucleotide sequence ID" value="NZ_JACJJQ010000011.1"/>
</dbReference>
<gene>
    <name evidence="1" type="ORF">H5993_03625</name>
</gene>
<evidence type="ECO:0000313" key="1">
    <source>
        <dbReference type="EMBL" id="MBM6753851.1"/>
    </source>
</evidence>
<organism evidence="1 2">
    <name type="scientific">Limosilactobacillus alvi</name>
    <dbReference type="NCBI Taxonomy" id="990412"/>
    <lineage>
        <taxon>Bacteria</taxon>
        <taxon>Bacillati</taxon>
        <taxon>Bacillota</taxon>
        <taxon>Bacilli</taxon>
        <taxon>Lactobacillales</taxon>
        <taxon>Lactobacillaceae</taxon>
        <taxon>Limosilactobacillus</taxon>
    </lineage>
</organism>
<evidence type="ECO:0000313" key="2">
    <source>
        <dbReference type="Proteomes" id="UP000776629"/>
    </source>
</evidence>
<dbReference type="Gene3D" id="3.40.50.1820">
    <property type="entry name" value="alpha/beta hydrolase"/>
    <property type="match status" value="1"/>
</dbReference>
<dbReference type="EMBL" id="JACJJQ010000011">
    <property type="protein sequence ID" value="MBM6753851.1"/>
    <property type="molecule type" value="Genomic_DNA"/>
</dbReference>